<sequence length="383" mass="42478">MYDTDPGLGTEPARADGLSGPQRSVPRPQYTGTGSSIEIDRLIRMGYALKSPVETPLLHYQMQESLNPLQAPVMPGYRRKISEEIETPTPGFSARKKRTLVAIPCYNEEVAIGSLVLMARRYVDEVLVVDDGCTDETVNIAREAGAVVVSHGSQQGKGRAIKTSLEYAFQGRFDVLVFMDGDGQHNPEEIPFLLEPIIGDDADLVIGYRKLGQMPVYRRFGRAVLDVVTGVGSTITDSQCGFRVLNRRSIESMLKRLKKDDFSTESEMLQVAQETNLRVGERPIVCKYGDFDTSTKNPFAHGFEVLNSLFWLGIEKKPLFYFGAPGFASLFLGIFLWTRFLQIFNETGALSLEYGVIISVLFVIGAVTLLMGLMLDIVARVRA</sequence>
<dbReference type="Proteomes" id="UP001168338">
    <property type="component" value="Unassembled WGS sequence"/>
</dbReference>
<dbReference type="EMBL" id="VCYH01000014">
    <property type="protein sequence ID" value="MDN7026079.1"/>
    <property type="molecule type" value="Genomic_DNA"/>
</dbReference>
<evidence type="ECO:0000259" key="3">
    <source>
        <dbReference type="Pfam" id="PF00535"/>
    </source>
</evidence>
<keyword evidence="5" id="KW-1185">Reference proteome</keyword>
<dbReference type="Pfam" id="PF00535">
    <property type="entry name" value="Glycos_transf_2"/>
    <property type="match status" value="1"/>
</dbReference>
<comment type="caution">
    <text evidence="4">The sequence shown here is derived from an EMBL/GenBank/DDBJ whole genome shotgun (WGS) entry which is preliminary data.</text>
</comment>
<feature type="transmembrane region" description="Helical" evidence="2">
    <location>
        <begin position="319"/>
        <end position="337"/>
    </location>
</feature>
<feature type="transmembrane region" description="Helical" evidence="2">
    <location>
        <begin position="357"/>
        <end position="379"/>
    </location>
</feature>
<dbReference type="InterPro" id="IPR050256">
    <property type="entry name" value="Glycosyltransferase_2"/>
</dbReference>
<feature type="region of interest" description="Disordered" evidence="1">
    <location>
        <begin position="1"/>
        <end position="33"/>
    </location>
</feature>
<organism evidence="4 5">
    <name type="scientific">Methanoculleus frigidifontis</name>
    <dbReference type="NCBI Taxonomy" id="2584085"/>
    <lineage>
        <taxon>Archaea</taxon>
        <taxon>Methanobacteriati</taxon>
        <taxon>Methanobacteriota</taxon>
        <taxon>Stenosarchaea group</taxon>
        <taxon>Methanomicrobia</taxon>
        <taxon>Methanomicrobiales</taxon>
        <taxon>Methanomicrobiaceae</taxon>
        <taxon>Methanoculleus</taxon>
    </lineage>
</organism>
<evidence type="ECO:0000313" key="5">
    <source>
        <dbReference type="Proteomes" id="UP001168338"/>
    </source>
</evidence>
<gene>
    <name evidence="4" type="ORF">FGU65_14515</name>
</gene>
<keyword evidence="2" id="KW-0472">Membrane</keyword>
<keyword evidence="2" id="KW-0812">Transmembrane</keyword>
<evidence type="ECO:0000256" key="2">
    <source>
        <dbReference type="SAM" id="Phobius"/>
    </source>
</evidence>
<dbReference type="InterPro" id="IPR029044">
    <property type="entry name" value="Nucleotide-diphossugar_trans"/>
</dbReference>
<feature type="domain" description="Glycosyltransferase 2-like" evidence="3">
    <location>
        <begin position="101"/>
        <end position="217"/>
    </location>
</feature>
<dbReference type="Gene3D" id="3.90.550.10">
    <property type="entry name" value="Spore Coat Polysaccharide Biosynthesis Protein SpsA, Chain A"/>
    <property type="match status" value="1"/>
</dbReference>
<dbReference type="CDD" id="cd04179">
    <property type="entry name" value="DPM_DPG-synthase_like"/>
    <property type="match status" value="1"/>
</dbReference>
<dbReference type="SUPFAM" id="SSF53448">
    <property type="entry name" value="Nucleotide-diphospho-sugar transferases"/>
    <property type="match status" value="1"/>
</dbReference>
<protein>
    <submittedName>
        <fullName evidence="4">Glycosyltransferase family 2 protein</fullName>
    </submittedName>
</protein>
<name>A0ABT8MDR2_9EURY</name>
<proteinExistence type="predicted"/>
<dbReference type="PANTHER" id="PTHR48090:SF7">
    <property type="entry name" value="RFBJ PROTEIN"/>
    <property type="match status" value="1"/>
</dbReference>
<dbReference type="InterPro" id="IPR001173">
    <property type="entry name" value="Glyco_trans_2-like"/>
</dbReference>
<reference evidence="4" key="1">
    <citation type="submission" date="2019-05" db="EMBL/GenBank/DDBJ databases">
        <title>Methanoculleus sp. FWC-SCC1, a methanogenic archaeon isolated from deep marine cold seep.</title>
        <authorList>
            <person name="Chen Y.-W."/>
            <person name="Chen S.-C."/>
            <person name="Teng N.-H."/>
            <person name="Lai M.-C."/>
        </authorList>
    </citation>
    <scope>NUCLEOTIDE SEQUENCE</scope>
    <source>
        <strain evidence="4">FWC-SCC1</strain>
    </source>
</reference>
<evidence type="ECO:0000313" key="4">
    <source>
        <dbReference type="EMBL" id="MDN7026079.1"/>
    </source>
</evidence>
<evidence type="ECO:0000256" key="1">
    <source>
        <dbReference type="SAM" id="MobiDB-lite"/>
    </source>
</evidence>
<keyword evidence="2" id="KW-1133">Transmembrane helix</keyword>
<dbReference type="PANTHER" id="PTHR48090">
    <property type="entry name" value="UNDECAPRENYL-PHOSPHATE 4-DEOXY-4-FORMAMIDO-L-ARABINOSE TRANSFERASE-RELATED"/>
    <property type="match status" value="1"/>
</dbReference>
<accession>A0ABT8MDR2</accession>